<keyword evidence="3 6" id="KW-0812">Transmembrane</keyword>
<name>A0A369B2P2_9ENTE</name>
<comment type="subcellular location">
    <subcellularLocation>
        <location evidence="1">Endomembrane system</location>
        <topology evidence="1">Multi-pass membrane protein</topology>
    </subcellularLocation>
</comment>
<dbReference type="OrthoDB" id="9810818at2"/>
<feature type="transmembrane region" description="Helical" evidence="6">
    <location>
        <begin position="79"/>
        <end position="98"/>
    </location>
</feature>
<dbReference type="EMBL" id="NGJX01000002">
    <property type="protein sequence ID" value="RSU04222.1"/>
    <property type="molecule type" value="Genomic_DNA"/>
</dbReference>
<feature type="transmembrane region" description="Helical" evidence="6">
    <location>
        <begin position="222"/>
        <end position="242"/>
    </location>
</feature>
<keyword evidence="5 6" id="KW-0472">Membrane</keyword>
<protein>
    <recommendedName>
        <fullName evidence="7">EamA domain-containing protein</fullName>
    </recommendedName>
</protein>
<feature type="transmembrane region" description="Helical" evidence="6">
    <location>
        <begin position="104"/>
        <end position="123"/>
    </location>
</feature>
<dbReference type="InterPro" id="IPR000620">
    <property type="entry name" value="EamA_dom"/>
</dbReference>
<evidence type="ECO:0000256" key="2">
    <source>
        <dbReference type="ARBA" id="ARBA00007362"/>
    </source>
</evidence>
<dbReference type="AlphaFoldDB" id="A0A369B2P2"/>
<dbReference type="PANTHER" id="PTHR32322:SF2">
    <property type="entry name" value="EAMA DOMAIN-CONTAINING PROTEIN"/>
    <property type="match status" value="1"/>
</dbReference>
<dbReference type="RefSeq" id="WP_114288552.1">
    <property type="nucleotide sequence ID" value="NZ_CP081459.1"/>
</dbReference>
<keyword evidence="9" id="KW-1185">Reference proteome</keyword>
<organism evidence="8 9">
    <name type="scientific">Vagococcus fluvialis</name>
    <dbReference type="NCBI Taxonomy" id="2738"/>
    <lineage>
        <taxon>Bacteria</taxon>
        <taxon>Bacillati</taxon>
        <taxon>Bacillota</taxon>
        <taxon>Bacilli</taxon>
        <taxon>Lactobacillales</taxon>
        <taxon>Enterococcaceae</taxon>
        <taxon>Vagococcus</taxon>
    </lineage>
</organism>
<feature type="domain" description="EamA" evidence="7">
    <location>
        <begin position="162"/>
        <end position="294"/>
    </location>
</feature>
<evidence type="ECO:0000256" key="6">
    <source>
        <dbReference type="SAM" id="Phobius"/>
    </source>
</evidence>
<gene>
    <name evidence="8" type="ORF">CBF32_02275</name>
</gene>
<dbReference type="InterPro" id="IPR037185">
    <property type="entry name" value="EmrE-like"/>
</dbReference>
<dbReference type="Proteomes" id="UP000288197">
    <property type="component" value="Unassembled WGS sequence"/>
</dbReference>
<accession>A0A369B2P2</accession>
<evidence type="ECO:0000256" key="5">
    <source>
        <dbReference type="ARBA" id="ARBA00023136"/>
    </source>
</evidence>
<evidence type="ECO:0000313" key="8">
    <source>
        <dbReference type="EMBL" id="RSU04222.1"/>
    </source>
</evidence>
<proteinExistence type="inferred from homology"/>
<feature type="domain" description="EamA" evidence="7">
    <location>
        <begin position="9"/>
        <end position="148"/>
    </location>
</feature>
<dbReference type="PANTHER" id="PTHR32322">
    <property type="entry name" value="INNER MEMBRANE TRANSPORTER"/>
    <property type="match status" value="1"/>
</dbReference>
<dbReference type="GeneID" id="63145226"/>
<feature type="transmembrane region" description="Helical" evidence="6">
    <location>
        <begin position="280"/>
        <end position="297"/>
    </location>
</feature>
<dbReference type="SUPFAM" id="SSF103481">
    <property type="entry name" value="Multidrug resistance efflux transporter EmrE"/>
    <property type="match status" value="2"/>
</dbReference>
<dbReference type="InterPro" id="IPR050638">
    <property type="entry name" value="AA-Vitamin_Transporters"/>
</dbReference>
<reference evidence="8 9" key="1">
    <citation type="submission" date="2017-05" db="EMBL/GenBank/DDBJ databases">
        <title>Vagococcus spp. assemblies.</title>
        <authorList>
            <person name="Gulvik C.A."/>
        </authorList>
    </citation>
    <scope>NUCLEOTIDE SEQUENCE [LARGE SCALE GENOMIC DNA]</scope>
    <source>
        <strain evidence="8 9">NCFB 2497</strain>
    </source>
</reference>
<comment type="similarity">
    <text evidence="2">Belongs to the EamA transporter family.</text>
</comment>
<evidence type="ECO:0000259" key="7">
    <source>
        <dbReference type="Pfam" id="PF00892"/>
    </source>
</evidence>
<feature type="transmembrane region" description="Helical" evidence="6">
    <location>
        <begin position="132"/>
        <end position="150"/>
    </location>
</feature>
<keyword evidence="4 6" id="KW-1133">Transmembrane helix</keyword>
<evidence type="ECO:0000313" key="9">
    <source>
        <dbReference type="Proteomes" id="UP000288197"/>
    </source>
</evidence>
<dbReference type="GO" id="GO:0016020">
    <property type="term" value="C:membrane"/>
    <property type="evidence" value="ECO:0007669"/>
    <property type="project" value="UniProtKB-SubCell"/>
</dbReference>
<evidence type="ECO:0000256" key="1">
    <source>
        <dbReference type="ARBA" id="ARBA00004127"/>
    </source>
</evidence>
<feature type="transmembrane region" description="Helical" evidence="6">
    <location>
        <begin position="254"/>
        <end position="274"/>
    </location>
</feature>
<feature type="transmembrane region" description="Helical" evidence="6">
    <location>
        <begin position="162"/>
        <end position="178"/>
    </location>
</feature>
<feature type="transmembrane region" description="Helical" evidence="6">
    <location>
        <begin position="190"/>
        <end position="210"/>
    </location>
</feature>
<dbReference type="Pfam" id="PF00892">
    <property type="entry name" value="EamA"/>
    <property type="match status" value="2"/>
</dbReference>
<feature type="transmembrane region" description="Helical" evidence="6">
    <location>
        <begin position="39"/>
        <end position="59"/>
    </location>
</feature>
<sequence length="300" mass="33190">MNKVENKTKGITLAIVGAIFWGGSGVCAEYLMIHKGITSVWLVSVRMLFAGIVILSSLFLKEKKKTFDLLKKPKNQLSILIFSIVGIIFLQLSFFKAIESSNAATATILQYLSPIFIVFFFILESKKIPNKMSVFSIILSLLGTALLVTKGDLSSLSISPEGLFWGLMAGVLGAAYIIQPRRIMAEFGTMAVTGWGMFFGGLLFQFYHPFWKDLPKLDGTTILLISYIILFGTVFSYLCLLTSTRFIPAQFSSLLTSFEPLSSALFSALFLGFVIKPIELISMLIIICAVFLLSKYGEIE</sequence>
<evidence type="ECO:0000256" key="3">
    <source>
        <dbReference type="ARBA" id="ARBA00022692"/>
    </source>
</evidence>
<evidence type="ECO:0000256" key="4">
    <source>
        <dbReference type="ARBA" id="ARBA00022989"/>
    </source>
</evidence>
<comment type="caution">
    <text evidence="8">The sequence shown here is derived from an EMBL/GenBank/DDBJ whole genome shotgun (WGS) entry which is preliminary data.</text>
</comment>
<feature type="transmembrane region" description="Helical" evidence="6">
    <location>
        <begin position="12"/>
        <end position="33"/>
    </location>
</feature>